<dbReference type="RefSeq" id="WP_267766263.1">
    <property type="nucleotide sequence ID" value="NZ_JAPNKE010000002.1"/>
</dbReference>
<comment type="caution">
    <text evidence="1">The sequence shown here is derived from an EMBL/GenBank/DDBJ whole genome shotgun (WGS) entry which is preliminary data.</text>
</comment>
<name>A0A9X3IUT1_9BACT</name>
<dbReference type="Proteomes" id="UP001150924">
    <property type="component" value="Unassembled WGS sequence"/>
</dbReference>
<sequence length="174" mass="20288">MKRRIDPRQLRAYAQRGAPRVPDALARYRSSLRRGEQGDDPFPRGRYCLDFELPRASDCCEMRVRDLYHALIPWLAHDLVERPQPWIDLIALVDELVEREDDWYAWSAPWPLADLRLVVDEVAVLLAEQPNPCARPWLGDIDYEHLGRKFAGLRQDLAAHAGEITDVLVNVHWW</sequence>
<dbReference type="EMBL" id="JAPNKE010000002">
    <property type="protein sequence ID" value="MCY1004691.1"/>
    <property type="molecule type" value="Genomic_DNA"/>
</dbReference>
<organism evidence="1 2">
    <name type="scientific">Nannocystis pusilla</name>
    <dbReference type="NCBI Taxonomy" id="889268"/>
    <lineage>
        <taxon>Bacteria</taxon>
        <taxon>Pseudomonadati</taxon>
        <taxon>Myxococcota</taxon>
        <taxon>Polyangia</taxon>
        <taxon>Nannocystales</taxon>
        <taxon>Nannocystaceae</taxon>
        <taxon>Nannocystis</taxon>
    </lineage>
</organism>
<protein>
    <submittedName>
        <fullName evidence="1">Uncharacterized protein</fullName>
    </submittedName>
</protein>
<reference evidence="1" key="1">
    <citation type="submission" date="2022-11" db="EMBL/GenBank/DDBJ databases">
        <title>Minimal conservation of predation-associated metabolite biosynthetic gene clusters underscores biosynthetic potential of Myxococcota including descriptions for ten novel species: Archangium lansinium sp. nov., Myxococcus landrumus sp. nov., Nannocystis bai.</title>
        <authorList>
            <person name="Ahearne A."/>
            <person name="Stevens C."/>
            <person name="Phillips K."/>
        </authorList>
    </citation>
    <scope>NUCLEOTIDE SEQUENCE</scope>
    <source>
        <strain evidence="1">Na p29</strain>
    </source>
</reference>
<keyword evidence="2" id="KW-1185">Reference proteome</keyword>
<dbReference type="AlphaFoldDB" id="A0A9X3IUT1"/>
<accession>A0A9X3IUT1</accession>
<proteinExistence type="predicted"/>
<evidence type="ECO:0000313" key="1">
    <source>
        <dbReference type="EMBL" id="MCY1004691.1"/>
    </source>
</evidence>
<gene>
    <name evidence="1" type="ORF">OV079_03715</name>
</gene>
<evidence type="ECO:0000313" key="2">
    <source>
        <dbReference type="Proteomes" id="UP001150924"/>
    </source>
</evidence>